<evidence type="ECO:0000313" key="1">
    <source>
        <dbReference type="EMBL" id="GHG01126.1"/>
    </source>
</evidence>
<comment type="caution">
    <text evidence="1">The sequence shown here is derived from an EMBL/GenBank/DDBJ whole genome shotgun (WGS) entry which is preliminary data.</text>
</comment>
<sequence length="71" mass="6756">MPPGPAWVSVAADEDAAQTAAPPPATITAATAPAAIFLPGDHACFGAGAGVAPHVGSGVDGVLMSRSSLFG</sequence>
<protein>
    <submittedName>
        <fullName evidence="1">Uncharacterized protein</fullName>
    </submittedName>
</protein>
<dbReference type="Proteomes" id="UP000649955">
    <property type="component" value="Unassembled WGS sequence"/>
</dbReference>
<evidence type="ECO:0000313" key="2">
    <source>
        <dbReference type="Proteomes" id="UP000649955"/>
    </source>
</evidence>
<proteinExistence type="predicted"/>
<organism evidence="1 2">
    <name type="scientific">Amycolatopsis bullii</name>
    <dbReference type="NCBI Taxonomy" id="941987"/>
    <lineage>
        <taxon>Bacteria</taxon>
        <taxon>Bacillati</taxon>
        <taxon>Actinomycetota</taxon>
        <taxon>Actinomycetes</taxon>
        <taxon>Pseudonocardiales</taxon>
        <taxon>Pseudonocardiaceae</taxon>
        <taxon>Amycolatopsis</taxon>
    </lineage>
</organism>
<gene>
    <name evidence="1" type="ORF">GCM10017567_15390</name>
</gene>
<name>A0ABQ3K2I9_9PSEU</name>
<reference evidence="2" key="1">
    <citation type="journal article" date="2019" name="Int. J. Syst. Evol. Microbiol.">
        <title>The Global Catalogue of Microorganisms (GCM) 10K type strain sequencing project: providing services to taxonomists for standard genome sequencing and annotation.</title>
        <authorList>
            <consortium name="The Broad Institute Genomics Platform"/>
            <consortium name="The Broad Institute Genome Sequencing Center for Infectious Disease"/>
            <person name="Wu L."/>
            <person name="Ma J."/>
        </authorList>
    </citation>
    <scope>NUCLEOTIDE SEQUENCE [LARGE SCALE GENOMIC DNA]</scope>
    <source>
        <strain evidence="2">CGMCC 4.7680</strain>
    </source>
</reference>
<keyword evidence="2" id="KW-1185">Reference proteome</keyword>
<dbReference type="EMBL" id="BNAW01000004">
    <property type="protein sequence ID" value="GHG01126.1"/>
    <property type="molecule type" value="Genomic_DNA"/>
</dbReference>
<accession>A0ABQ3K2I9</accession>